<organism evidence="1 2">
    <name type="scientific">Metarhizium anisopliae BRIP 53293</name>
    <dbReference type="NCBI Taxonomy" id="1291518"/>
    <lineage>
        <taxon>Eukaryota</taxon>
        <taxon>Fungi</taxon>
        <taxon>Dikarya</taxon>
        <taxon>Ascomycota</taxon>
        <taxon>Pezizomycotina</taxon>
        <taxon>Sordariomycetes</taxon>
        <taxon>Hypocreomycetidae</taxon>
        <taxon>Hypocreales</taxon>
        <taxon>Clavicipitaceae</taxon>
        <taxon>Metarhizium</taxon>
    </lineage>
</organism>
<gene>
    <name evidence="1" type="ORF">H634G_09080</name>
</gene>
<dbReference type="EMBL" id="KE384749">
    <property type="protein sequence ID" value="KJK75716.1"/>
    <property type="molecule type" value="Genomic_DNA"/>
</dbReference>
<sequence>MSTSTGFCEHHQCSNVHKQVYYRRCHTPYMWEGTEEPPGRFTRRTQGISNMSFRRNMIWEGKCTQSKGTYKLEAAIVRSHVEDNIAAMNERISHSPRWAAFWVTMSEVRGGEEHEAAQSSFVKGMDY</sequence>
<dbReference type="Proteomes" id="UP000054544">
    <property type="component" value="Unassembled WGS sequence"/>
</dbReference>
<reference evidence="2" key="1">
    <citation type="journal article" date="2014" name="BMC Genomics">
        <title>The genome sequence of the biocontrol fungus Metarhizium anisopliae and comparative genomics of Metarhizium species.</title>
        <authorList>
            <person name="Pattemore J.A."/>
            <person name="Hane J.K."/>
            <person name="Williams A.H."/>
            <person name="Wilson B.A."/>
            <person name="Stodart B.J."/>
            <person name="Ash G.J."/>
        </authorList>
    </citation>
    <scope>NUCLEOTIDE SEQUENCE [LARGE SCALE GENOMIC DNA]</scope>
    <source>
        <strain evidence="2">BRIP 53293</strain>
    </source>
</reference>
<proteinExistence type="predicted"/>
<keyword evidence="2" id="KW-1185">Reference proteome</keyword>
<evidence type="ECO:0000313" key="2">
    <source>
        <dbReference type="Proteomes" id="UP000054544"/>
    </source>
</evidence>
<accession>A0A0D9NPA0</accession>
<evidence type="ECO:0000313" key="1">
    <source>
        <dbReference type="EMBL" id="KJK75716.1"/>
    </source>
</evidence>
<protein>
    <submittedName>
        <fullName evidence="1">Uncharacterized protein</fullName>
    </submittedName>
</protein>
<name>A0A0D9NPA0_METAN</name>
<dbReference type="AlphaFoldDB" id="A0A0D9NPA0"/>